<evidence type="ECO:0000256" key="2">
    <source>
        <dbReference type="ARBA" id="ARBA00023136"/>
    </source>
</evidence>
<organism evidence="3 4">
    <name type="scientific">Gordonia hongkongensis</name>
    <dbReference type="NCBI Taxonomy" id="1701090"/>
    <lineage>
        <taxon>Bacteria</taxon>
        <taxon>Bacillati</taxon>
        <taxon>Actinomycetota</taxon>
        <taxon>Actinomycetes</taxon>
        <taxon>Mycobacteriales</taxon>
        <taxon>Gordoniaceae</taxon>
        <taxon>Gordonia</taxon>
    </lineage>
</organism>
<dbReference type="PANTHER" id="PTHR37042:SF4">
    <property type="entry name" value="OUTER MEMBRANE PROTEIN RV1973"/>
    <property type="match status" value="1"/>
</dbReference>
<proteinExistence type="predicted"/>
<comment type="subcellular location">
    <subcellularLocation>
        <location evidence="1">Membrane</location>
    </subcellularLocation>
</comment>
<dbReference type="AlphaFoldDB" id="A0AAX3T552"/>
<dbReference type="RefSeq" id="WP_058252367.1">
    <property type="nucleotide sequence ID" value="NZ_CBDRND010000002.1"/>
</dbReference>
<keyword evidence="2" id="KW-0472">Membrane</keyword>
<evidence type="ECO:0000313" key="4">
    <source>
        <dbReference type="Proteomes" id="UP001213504"/>
    </source>
</evidence>
<evidence type="ECO:0000256" key="1">
    <source>
        <dbReference type="ARBA" id="ARBA00004370"/>
    </source>
</evidence>
<dbReference type="PANTHER" id="PTHR37042">
    <property type="entry name" value="OUTER MEMBRANE PROTEIN RV1973"/>
    <property type="match status" value="1"/>
</dbReference>
<reference evidence="3" key="1">
    <citation type="submission" date="2023-04" db="EMBL/GenBank/DDBJ databases">
        <title>Complete genome sequence of a phthalic acid esters degrading bacterial strain.</title>
        <authorList>
            <person name="Weng L."/>
            <person name="Jia Y."/>
            <person name="Ren L."/>
        </authorList>
    </citation>
    <scope>NUCLEOTIDE SEQUENCE</scope>
    <source>
        <strain evidence="3">RL-LY01</strain>
    </source>
</reference>
<dbReference type="EMBL" id="CP121270">
    <property type="protein sequence ID" value="WFP24056.1"/>
    <property type="molecule type" value="Genomic_DNA"/>
</dbReference>
<evidence type="ECO:0000313" key="3">
    <source>
        <dbReference type="EMBL" id="WFP24056.1"/>
    </source>
</evidence>
<evidence type="ECO:0008006" key="5">
    <source>
        <dbReference type="Google" id="ProtNLM"/>
    </source>
</evidence>
<gene>
    <name evidence="3" type="ORF">P9A14_18235</name>
</gene>
<protein>
    <recommendedName>
        <fullName evidence="5">Mce-associated membrane protein</fullName>
    </recommendedName>
</protein>
<sequence length="190" mass="19983">MTTAHDRVLLPARPTRTQRIRMRLLIAASAVSLVVAAIAGAATLRPDPDPTEAQRSEILSAAAAAVSALLTYSPDDPADRRQATDALLTDPLRLEYRNRGTDVVVPGVRASALSVTGEVVGAGLQEGDSERARVLVFADQRVTAGSGSPAPGAASRPPAETTSIARWALMRKVDGNWLLSDLQPVGDVTR</sequence>
<dbReference type="GO" id="GO:0016020">
    <property type="term" value="C:membrane"/>
    <property type="evidence" value="ECO:0007669"/>
    <property type="project" value="UniProtKB-SubCell"/>
</dbReference>
<accession>A0AAX3T552</accession>
<dbReference type="Proteomes" id="UP001213504">
    <property type="component" value="Chromosome"/>
</dbReference>
<name>A0AAX3T552_9ACTN</name>